<reference evidence="3" key="1">
    <citation type="submission" date="2022-01" db="EMBL/GenBank/DDBJ databases">
        <authorList>
            <person name="King R."/>
        </authorList>
    </citation>
    <scope>NUCLEOTIDE SEQUENCE</scope>
</reference>
<name>A0A9P0G9P5_9CUCU</name>
<feature type="region of interest" description="Disordered" evidence="1">
    <location>
        <begin position="282"/>
        <end position="322"/>
    </location>
</feature>
<dbReference type="InterPro" id="IPR045358">
    <property type="entry name" value="Ty3_capsid"/>
</dbReference>
<sequence length="322" mass="37272">MDNCDPNDEFFDSFETMDAISQTNPFHSTNNPPLHSTNNPFLMNTELEINTCRDVPGLNIHKTQKPDLADAFLSAIQIIANKITSSNEVPLEITFSGLETEDPLFFLQELENYFKRFNIPHNRQVRIAVGQLKSGALTWYAPYRALSEGWEMFRSKFLQHFNSPFIHSQVVTALYGQKQKSEDVAIFISRKRNLFHRLNRGLDENNLIPILLEQISPQIRAHLRTHNFFNLDHMIQIASLIEKDLSSTSRTPTVNNNQPNVNRPQTPCRYCAEWHFHRECPRNPSRQFTNTRQNVRPVEQSRQNPENSNRDARNTANLAPLS</sequence>
<dbReference type="Pfam" id="PF19259">
    <property type="entry name" value="Ty3_capsid"/>
    <property type="match status" value="1"/>
</dbReference>
<evidence type="ECO:0000259" key="2">
    <source>
        <dbReference type="Pfam" id="PF19259"/>
    </source>
</evidence>
<keyword evidence="4" id="KW-1185">Reference proteome</keyword>
<evidence type="ECO:0000256" key="1">
    <source>
        <dbReference type="SAM" id="MobiDB-lite"/>
    </source>
</evidence>
<dbReference type="PANTHER" id="PTHR15962:SF0">
    <property type="entry name" value="ACTIVITY-REGULATED CYTOSKELETON-ASSOCIATED PROTEIN"/>
    <property type="match status" value="1"/>
</dbReference>
<dbReference type="PANTHER" id="PTHR15962">
    <property type="entry name" value="ACTIVITY-REGULATED CYTOSKELETON-ASSOCIATED PROTEIN"/>
    <property type="match status" value="1"/>
</dbReference>
<feature type="compositionally biased region" description="Polar residues" evidence="1">
    <location>
        <begin position="284"/>
        <end position="307"/>
    </location>
</feature>
<feature type="domain" description="Ty3 transposon capsid-like protein" evidence="2">
    <location>
        <begin position="105"/>
        <end position="257"/>
    </location>
</feature>
<protein>
    <recommendedName>
        <fullName evidence="2">Ty3 transposon capsid-like protein domain-containing protein</fullName>
    </recommendedName>
</protein>
<dbReference type="GO" id="GO:0005737">
    <property type="term" value="C:cytoplasm"/>
    <property type="evidence" value="ECO:0007669"/>
    <property type="project" value="TreeGrafter"/>
</dbReference>
<dbReference type="GO" id="GO:0005886">
    <property type="term" value="C:plasma membrane"/>
    <property type="evidence" value="ECO:0007669"/>
    <property type="project" value="TreeGrafter"/>
</dbReference>
<dbReference type="AlphaFoldDB" id="A0A9P0G9P5"/>
<organism evidence="3 4">
    <name type="scientific">Psylliodes chrysocephalus</name>
    <dbReference type="NCBI Taxonomy" id="3402493"/>
    <lineage>
        <taxon>Eukaryota</taxon>
        <taxon>Metazoa</taxon>
        <taxon>Ecdysozoa</taxon>
        <taxon>Arthropoda</taxon>
        <taxon>Hexapoda</taxon>
        <taxon>Insecta</taxon>
        <taxon>Pterygota</taxon>
        <taxon>Neoptera</taxon>
        <taxon>Endopterygota</taxon>
        <taxon>Coleoptera</taxon>
        <taxon>Polyphaga</taxon>
        <taxon>Cucujiformia</taxon>
        <taxon>Chrysomeloidea</taxon>
        <taxon>Chrysomelidae</taxon>
        <taxon>Galerucinae</taxon>
        <taxon>Alticini</taxon>
        <taxon>Psylliodes</taxon>
    </lineage>
</organism>
<proteinExistence type="predicted"/>
<dbReference type="GO" id="GO:0015629">
    <property type="term" value="C:actin cytoskeleton"/>
    <property type="evidence" value="ECO:0007669"/>
    <property type="project" value="TreeGrafter"/>
</dbReference>
<dbReference type="GO" id="GO:0048168">
    <property type="term" value="P:regulation of neuronal synaptic plasticity"/>
    <property type="evidence" value="ECO:0007669"/>
    <property type="project" value="TreeGrafter"/>
</dbReference>
<dbReference type="GO" id="GO:1900271">
    <property type="term" value="P:regulation of long-term synaptic potentiation"/>
    <property type="evidence" value="ECO:0007669"/>
    <property type="project" value="TreeGrafter"/>
</dbReference>
<dbReference type="EMBL" id="OV651823">
    <property type="protein sequence ID" value="CAH1101737.1"/>
    <property type="molecule type" value="Genomic_DNA"/>
</dbReference>
<accession>A0A9P0G9P5</accession>
<dbReference type="GO" id="GO:0007010">
    <property type="term" value="P:cytoskeleton organization"/>
    <property type="evidence" value="ECO:0007669"/>
    <property type="project" value="TreeGrafter"/>
</dbReference>
<dbReference type="GO" id="GO:0003729">
    <property type="term" value="F:mRNA binding"/>
    <property type="evidence" value="ECO:0007669"/>
    <property type="project" value="InterPro"/>
</dbReference>
<gene>
    <name evidence="3" type="ORF">PSYICH_LOCUS2824</name>
</gene>
<dbReference type="Proteomes" id="UP001153636">
    <property type="component" value="Chromosome 11"/>
</dbReference>
<dbReference type="InterPro" id="IPR023263">
    <property type="entry name" value="Arc"/>
</dbReference>
<dbReference type="OrthoDB" id="6782657at2759"/>
<evidence type="ECO:0000313" key="4">
    <source>
        <dbReference type="Proteomes" id="UP001153636"/>
    </source>
</evidence>
<evidence type="ECO:0000313" key="3">
    <source>
        <dbReference type="EMBL" id="CAH1101737.1"/>
    </source>
</evidence>